<organism evidence="1 2">
    <name type="scientific">Hibiscus syriacus</name>
    <name type="common">Rose of Sharon</name>
    <dbReference type="NCBI Taxonomy" id="106335"/>
    <lineage>
        <taxon>Eukaryota</taxon>
        <taxon>Viridiplantae</taxon>
        <taxon>Streptophyta</taxon>
        <taxon>Embryophyta</taxon>
        <taxon>Tracheophyta</taxon>
        <taxon>Spermatophyta</taxon>
        <taxon>Magnoliopsida</taxon>
        <taxon>eudicotyledons</taxon>
        <taxon>Gunneridae</taxon>
        <taxon>Pentapetalae</taxon>
        <taxon>rosids</taxon>
        <taxon>malvids</taxon>
        <taxon>Malvales</taxon>
        <taxon>Malvaceae</taxon>
        <taxon>Malvoideae</taxon>
        <taxon>Hibiscus</taxon>
    </lineage>
</organism>
<evidence type="ECO:0000313" key="1">
    <source>
        <dbReference type="EMBL" id="KAE8656197.1"/>
    </source>
</evidence>
<proteinExistence type="predicted"/>
<name>A0A6A2XIE4_HIBSY</name>
<comment type="caution">
    <text evidence="1">The sequence shown here is derived from an EMBL/GenBank/DDBJ whole genome shotgun (WGS) entry which is preliminary data.</text>
</comment>
<keyword evidence="2" id="KW-1185">Reference proteome</keyword>
<reference evidence="1" key="1">
    <citation type="submission" date="2019-09" db="EMBL/GenBank/DDBJ databases">
        <title>Draft genome information of white flower Hibiscus syriacus.</title>
        <authorList>
            <person name="Kim Y.-M."/>
        </authorList>
    </citation>
    <scope>NUCLEOTIDE SEQUENCE [LARGE SCALE GENOMIC DNA]</scope>
    <source>
        <strain evidence="1">YM2019G1</strain>
    </source>
</reference>
<evidence type="ECO:0000313" key="2">
    <source>
        <dbReference type="Proteomes" id="UP000436088"/>
    </source>
</evidence>
<dbReference type="AlphaFoldDB" id="A0A6A2XIE4"/>
<sequence>MGNMMKAIIEGVRTCRIVLDTSYCLNLEKCLYVPDCSRNLIYVSRLDVLGFDFRIGHGTTSDRGLLHDVKGYLFRNFEMNDMGETYTRSDIACGRYVGSLSIKSWTGPLESCKDSFKFTFGYVFLLADVAISWNNDKQFIIATSTMEAEFVTCFEAIVQSLCLHNFVIGLGIISTIAKPLRIYCDNATDVFFSKNDRYSRGAKHMNLKYLSVKEEVQNQRVQIVHIGTNDIIVDLLTKGLVPKTFIGPVSEMGVIVKSLYSG</sequence>
<gene>
    <name evidence="1" type="ORF">F3Y22_tig00117005pilonHSYRG00104</name>
</gene>
<dbReference type="PANTHER" id="PTHR11439:SF467">
    <property type="entry name" value="INTEGRASE CATALYTIC DOMAIN-CONTAINING PROTEIN"/>
    <property type="match status" value="1"/>
</dbReference>
<dbReference type="PANTHER" id="PTHR11439">
    <property type="entry name" value="GAG-POL-RELATED RETROTRANSPOSON"/>
    <property type="match status" value="1"/>
</dbReference>
<dbReference type="Proteomes" id="UP000436088">
    <property type="component" value="Unassembled WGS sequence"/>
</dbReference>
<dbReference type="CDD" id="cd09272">
    <property type="entry name" value="RNase_HI_RT_Ty1"/>
    <property type="match status" value="1"/>
</dbReference>
<protein>
    <submittedName>
        <fullName evidence="1">Uncharacterized protein</fullName>
    </submittedName>
</protein>
<accession>A0A6A2XIE4</accession>
<dbReference type="EMBL" id="VEPZ02001768">
    <property type="protein sequence ID" value="KAE8656197.1"/>
    <property type="molecule type" value="Genomic_DNA"/>
</dbReference>